<feature type="domain" description="BRO1" evidence="1">
    <location>
        <begin position="10"/>
        <end position="315"/>
    </location>
</feature>
<sequence length="635" mass="75112">MEIYDDESGMMYLRPLRTVKVDLVNVFKRVFGIELNQDIKPYLQTIQLLNDLRNELFIDMNDIWTINLSIIIKLKKYISLLNSLNNDKLPIDVINFQWDDKIDNTLQFEINSSIYQLGSYYSILTIIELRNEDYKKSGIYSQYCIGCLSILNDTYTYLMKLMLAQSQEIYLLQAQFDNFKNSILIKISMQISDYYNDCIDNDYNYLKFTYFKLFSYILFANINFNKNNKSIGQMYILESRDIISQCNYENYSKFTKIIQDFESLKLKLNIEMEMDSNALVKSFNTLPELPRVILVKSLIPNHLNDETIFDSLIPYTIVTQLLDCSKQFENFINEQLISPLEEISIEIDKLLKNEKLIHDSINDDQIPPIIVEQKSHILQNGGIEIINELYQNLTNLKSKCRLSLDKTWTKINEHDMKKIEKDPVGSMLINSFKIYENYIKQSEDGDELINTQVNELKPFLEIYNSEDSLKEYLPSSNVLEINPKFKEKYEHLINIIESLKQFKKNVDNTIIKVNDKAKKCDIFENYRNNRDMDLDELLKNLIFKFTKDVETVTQFNEDKIEKYQQFENLFKDFNRNKENVKISNKRLESIKVLKSTFEGFNECLNNLNNGMEFYQNLIDNIIVKNDQLDNFLSKI</sequence>
<comment type="caution">
    <text evidence="2">The sequence shown here is derived from an EMBL/GenBank/DDBJ whole genome shotgun (WGS) entry which is preliminary data.</text>
</comment>
<dbReference type="Proteomes" id="UP001378960">
    <property type="component" value="Unassembled WGS sequence"/>
</dbReference>
<name>A0AAV5RE16_PICKL</name>
<dbReference type="EMBL" id="BTGB01000009">
    <property type="protein sequence ID" value="GMM48958.1"/>
    <property type="molecule type" value="Genomic_DNA"/>
</dbReference>
<dbReference type="Gene3D" id="1.20.120.560">
    <property type="entry name" value="alix/aip1 in complex with the ypdl late domain"/>
    <property type="match status" value="1"/>
</dbReference>
<keyword evidence="3" id="KW-1185">Reference proteome</keyword>
<evidence type="ECO:0000313" key="3">
    <source>
        <dbReference type="Proteomes" id="UP001378960"/>
    </source>
</evidence>
<dbReference type="SMART" id="SM01041">
    <property type="entry name" value="BRO1"/>
    <property type="match status" value="1"/>
</dbReference>
<dbReference type="InterPro" id="IPR038499">
    <property type="entry name" value="BRO1_sf"/>
</dbReference>
<dbReference type="AlphaFoldDB" id="A0AAV5RE16"/>
<dbReference type="PROSITE" id="PS51180">
    <property type="entry name" value="BRO1"/>
    <property type="match status" value="1"/>
</dbReference>
<dbReference type="Pfam" id="PF13949">
    <property type="entry name" value="ALIX_LYPXL_bnd"/>
    <property type="match status" value="1"/>
</dbReference>
<reference evidence="2 3" key="1">
    <citation type="journal article" date="2023" name="Elife">
        <title>Identification of key yeast species and microbe-microbe interactions impacting larval growth of Drosophila in the wild.</title>
        <authorList>
            <person name="Mure A."/>
            <person name="Sugiura Y."/>
            <person name="Maeda R."/>
            <person name="Honda K."/>
            <person name="Sakurai N."/>
            <person name="Takahashi Y."/>
            <person name="Watada M."/>
            <person name="Katoh T."/>
            <person name="Gotoh A."/>
            <person name="Gotoh Y."/>
            <person name="Taniguchi I."/>
            <person name="Nakamura K."/>
            <person name="Hayashi T."/>
            <person name="Katayama T."/>
            <person name="Uemura T."/>
            <person name="Hattori Y."/>
        </authorList>
    </citation>
    <scope>NUCLEOTIDE SEQUENCE [LARGE SCALE GENOMIC DNA]</scope>
    <source>
        <strain evidence="2 3">PK-24</strain>
    </source>
</reference>
<evidence type="ECO:0000313" key="2">
    <source>
        <dbReference type="EMBL" id="GMM48958.1"/>
    </source>
</evidence>
<organism evidence="2 3">
    <name type="scientific">Pichia kluyveri</name>
    <name type="common">Yeast</name>
    <dbReference type="NCBI Taxonomy" id="36015"/>
    <lineage>
        <taxon>Eukaryota</taxon>
        <taxon>Fungi</taxon>
        <taxon>Dikarya</taxon>
        <taxon>Ascomycota</taxon>
        <taxon>Saccharomycotina</taxon>
        <taxon>Pichiomycetes</taxon>
        <taxon>Pichiales</taxon>
        <taxon>Pichiaceae</taxon>
        <taxon>Pichia</taxon>
    </lineage>
</organism>
<dbReference type="InterPro" id="IPR025304">
    <property type="entry name" value="ALIX_V_dom"/>
</dbReference>
<dbReference type="Pfam" id="PF03097">
    <property type="entry name" value="BRO1"/>
    <property type="match status" value="1"/>
</dbReference>
<evidence type="ECO:0000259" key="1">
    <source>
        <dbReference type="PROSITE" id="PS51180"/>
    </source>
</evidence>
<gene>
    <name evidence="2" type="ORF">DAPK24_055560</name>
</gene>
<dbReference type="Gene3D" id="1.20.140.50">
    <property type="entry name" value="alix/aip1 like domains"/>
    <property type="match status" value="1"/>
</dbReference>
<dbReference type="InterPro" id="IPR004328">
    <property type="entry name" value="BRO1_dom"/>
</dbReference>
<accession>A0AAV5RE16</accession>
<protein>
    <recommendedName>
        <fullName evidence="1">BRO1 domain-containing protein</fullName>
    </recommendedName>
</protein>
<dbReference type="Gene3D" id="1.25.40.280">
    <property type="entry name" value="alix/aip1 like domains"/>
    <property type="match status" value="1"/>
</dbReference>
<proteinExistence type="predicted"/>